<dbReference type="AlphaFoldDB" id="A0AAV8UUP6"/>
<evidence type="ECO:0000313" key="12">
    <source>
        <dbReference type="Proteomes" id="UP001157974"/>
    </source>
</evidence>
<reference evidence="11 12" key="1">
    <citation type="journal article" date="2023" name="Nat. Commun.">
        <title>Origin of minicircular mitochondrial genomes in red algae.</title>
        <authorList>
            <person name="Lee Y."/>
            <person name="Cho C.H."/>
            <person name="Lee Y.M."/>
            <person name="Park S.I."/>
            <person name="Yang J.H."/>
            <person name="West J.A."/>
            <person name="Bhattacharya D."/>
            <person name="Yoon H.S."/>
        </authorList>
    </citation>
    <scope>NUCLEOTIDE SEQUENCE [LARGE SCALE GENOMIC DNA]</scope>
    <source>
        <strain evidence="11 12">CCMP1338</strain>
        <tissue evidence="11">Whole cell</tissue>
    </source>
</reference>
<evidence type="ECO:0000256" key="5">
    <source>
        <dbReference type="ARBA" id="ARBA00022980"/>
    </source>
</evidence>
<dbReference type="InterPro" id="IPR000597">
    <property type="entry name" value="Ribosomal_uL3"/>
</dbReference>
<evidence type="ECO:0000313" key="11">
    <source>
        <dbReference type="EMBL" id="KAJ8904982.1"/>
    </source>
</evidence>
<dbReference type="PROSITE" id="PS00474">
    <property type="entry name" value="RIBOSOMAL_L3"/>
    <property type="match status" value="1"/>
</dbReference>
<evidence type="ECO:0000256" key="9">
    <source>
        <dbReference type="ARBA" id="ARBA00035503"/>
    </source>
</evidence>
<keyword evidence="4" id="KW-0809">Transit peptide</keyword>
<dbReference type="SUPFAM" id="SSF50447">
    <property type="entry name" value="Translation proteins"/>
    <property type="match status" value="1"/>
</dbReference>
<dbReference type="GO" id="GO:0006412">
    <property type="term" value="P:translation"/>
    <property type="evidence" value="ECO:0007669"/>
    <property type="project" value="InterPro"/>
</dbReference>
<comment type="similarity">
    <text evidence="2 10">Belongs to the universal ribosomal protein uL3 family.</text>
</comment>
<evidence type="ECO:0000256" key="7">
    <source>
        <dbReference type="ARBA" id="ARBA00023274"/>
    </source>
</evidence>
<protein>
    <recommendedName>
        <fullName evidence="8">Large ribosomal subunit protein uL3m</fullName>
    </recommendedName>
    <alternativeName>
        <fullName evidence="9">50S ribosomal protein L3, chloroplastic</fullName>
    </alternativeName>
</protein>
<organism evidence="11 12">
    <name type="scientific">Rhodosorus marinus</name>
    <dbReference type="NCBI Taxonomy" id="101924"/>
    <lineage>
        <taxon>Eukaryota</taxon>
        <taxon>Rhodophyta</taxon>
        <taxon>Stylonematophyceae</taxon>
        <taxon>Stylonematales</taxon>
        <taxon>Stylonemataceae</taxon>
        <taxon>Rhodosorus</taxon>
    </lineage>
</organism>
<name>A0AAV8UUP6_9RHOD</name>
<dbReference type="GO" id="GO:0003735">
    <property type="term" value="F:structural constituent of ribosome"/>
    <property type="evidence" value="ECO:0007669"/>
    <property type="project" value="InterPro"/>
</dbReference>
<proteinExistence type="inferred from homology"/>
<dbReference type="Gene3D" id="3.30.160.810">
    <property type="match status" value="1"/>
</dbReference>
<evidence type="ECO:0000256" key="3">
    <source>
        <dbReference type="ARBA" id="ARBA00011838"/>
    </source>
</evidence>
<dbReference type="InterPro" id="IPR019926">
    <property type="entry name" value="Ribosomal_uL3_CS"/>
</dbReference>
<dbReference type="NCBIfam" id="TIGR03625">
    <property type="entry name" value="L3_bact"/>
    <property type="match status" value="1"/>
</dbReference>
<evidence type="ECO:0000256" key="10">
    <source>
        <dbReference type="RuleBase" id="RU003905"/>
    </source>
</evidence>
<dbReference type="InterPro" id="IPR009000">
    <property type="entry name" value="Transl_B-barrel_sf"/>
</dbReference>
<evidence type="ECO:0000256" key="4">
    <source>
        <dbReference type="ARBA" id="ARBA00022946"/>
    </source>
</evidence>
<dbReference type="GO" id="GO:0005762">
    <property type="term" value="C:mitochondrial large ribosomal subunit"/>
    <property type="evidence" value="ECO:0007669"/>
    <property type="project" value="TreeGrafter"/>
</dbReference>
<keyword evidence="12" id="KW-1185">Reference proteome</keyword>
<dbReference type="Pfam" id="PF00297">
    <property type="entry name" value="Ribosomal_L3"/>
    <property type="match status" value="1"/>
</dbReference>
<dbReference type="Gene3D" id="2.40.30.10">
    <property type="entry name" value="Translation factors"/>
    <property type="match status" value="1"/>
</dbReference>
<keyword evidence="5 10" id="KW-0689">Ribosomal protein</keyword>
<comment type="subunit">
    <text evidence="3">Part of the 50S ribosomal subunit.</text>
</comment>
<dbReference type="EMBL" id="JAMWBK010000005">
    <property type="protein sequence ID" value="KAJ8904982.1"/>
    <property type="molecule type" value="Genomic_DNA"/>
</dbReference>
<accession>A0AAV8UUP6</accession>
<dbReference type="PANTHER" id="PTHR11229">
    <property type="entry name" value="50S RIBOSOMAL PROTEIN L3"/>
    <property type="match status" value="1"/>
</dbReference>
<keyword evidence="6" id="KW-0496">Mitochondrion</keyword>
<evidence type="ECO:0000256" key="8">
    <source>
        <dbReference type="ARBA" id="ARBA00035209"/>
    </source>
</evidence>
<comment type="caution">
    <text evidence="11">The sequence shown here is derived from an EMBL/GenBank/DDBJ whole genome shotgun (WGS) entry which is preliminary data.</text>
</comment>
<comment type="subcellular location">
    <subcellularLocation>
        <location evidence="1">Mitochondrion</location>
    </subcellularLocation>
</comment>
<evidence type="ECO:0000256" key="6">
    <source>
        <dbReference type="ARBA" id="ARBA00023128"/>
    </source>
</evidence>
<dbReference type="InterPro" id="IPR019927">
    <property type="entry name" value="Ribosomal_uL3_bac/org-type"/>
</dbReference>
<dbReference type="PANTHER" id="PTHR11229:SF8">
    <property type="entry name" value="LARGE RIBOSOMAL SUBUNIT PROTEIN UL3M"/>
    <property type="match status" value="1"/>
</dbReference>
<gene>
    <name evidence="11" type="ORF">NDN08_001494</name>
</gene>
<evidence type="ECO:0000256" key="1">
    <source>
        <dbReference type="ARBA" id="ARBA00004173"/>
    </source>
</evidence>
<sequence length="356" mass="39470">MFRQLVSSSCAWNSRWRGIQSIGRRFTSTNVPPDEGEGNLGSIENAEEGLGEKVIFSSGLEEADGAQKYMPGVTSLTEDQMFPLWTPGRKQTRKSVRTGLIAVKVGNIGLWDVNNKRFNCSVLCVDRCHVTAVEKPQLNSKTGHWHLEVSAGLERPYKVRRAQRYHFATAGVEPKRKTCGFGVTEDALLPPGTELTARHFVAGQHVDVQGVTRGKGFQGAVRRWGFKGQGRTHGVTKAARSLGSTGTRAIKTKPGRKMAGRMGGKRKTIQKFQVYKVDGINNLIYIRGGAVPGAAGNFVFVRDARFLRHREADMYPFPTRFTTGKEVADDLVQTADGVNRHAKEATLYFHRSTHRR</sequence>
<keyword evidence="7 10" id="KW-0687">Ribonucleoprotein</keyword>
<dbReference type="Proteomes" id="UP001157974">
    <property type="component" value="Unassembled WGS sequence"/>
</dbReference>
<evidence type="ECO:0000256" key="2">
    <source>
        <dbReference type="ARBA" id="ARBA00006540"/>
    </source>
</evidence>